<evidence type="ECO:0000313" key="4">
    <source>
        <dbReference type="Proteomes" id="UP000627838"/>
    </source>
</evidence>
<dbReference type="InterPro" id="IPR050300">
    <property type="entry name" value="GDXG_lipolytic_enzyme"/>
</dbReference>
<dbReference type="PANTHER" id="PTHR48081">
    <property type="entry name" value="AB HYDROLASE SUPERFAMILY PROTEIN C4A8.06C"/>
    <property type="match status" value="1"/>
</dbReference>
<dbReference type="PANTHER" id="PTHR48081:SF13">
    <property type="entry name" value="ALPHA_BETA HYDROLASE"/>
    <property type="match status" value="1"/>
</dbReference>
<dbReference type="Proteomes" id="UP000627838">
    <property type="component" value="Unassembled WGS sequence"/>
</dbReference>
<dbReference type="Pfam" id="PF20434">
    <property type="entry name" value="BD-FAE"/>
    <property type="match status" value="1"/>
</dbReference>
<organism evidence="3 4">
    <name type="scientific">Actinomadura algeriensis</name>
    <dbReference type="NCBI Taxonomy" id="1679523"/>
    <lineage>
        <taxon>Bacteria</taxon>
        <taxon>Bacillati</taxon>
        <taxon>Actinomycetota</taxon>
        <taxon>Actinomycetes</taxon>
        <taxon>Streptosporangiales</taxon>
        <taxon>Thermomonosporaceae</taxon>
        <taxon>Actinomadura</taxon>
    </lineage>
</organism>
<sequence length="299" mass="30525">MAADGLARSTVAYAERDTGPLLMDLVVPAGAAVPPPVVIWLHGGGWFTGDRTMAPDLAVHFASRGFAMASIDYRLSGAALFPAQLHDVQEAIRYVRGRARGLGVDPNAIGLWGSSAGGHLAALAGLSGEPGGDAAVQAVAEGYGPVDLARIVAESAAPPHMAGENAPEARLLGGRPDALPDAARAASPLTYVTPAAPPFLIAHGTADALVRPDQSVLLHDALAGAGVDGTLYLLDGVGHGFLNPRGPGEVGGMGAAMDDGRLDAAPLPRAARRDAHGAEERTVFSYATIGDFFDRVLRG</sequence>
<accession>A0ABR9JZT6</accession>
<keyword evidence="4" id="KW-1185">Reference proteome</keyword>
<name>A0ABR9JZT6_9ACTN</name>
<comment type="caution">
    <text evidence="3">The sequence shown here is derived from an EMBL/GenBank/DDBJ whole genome shotgun (WGS) entry which is preliminary data.</text>
</comment>
<proteinExistence type="predicted"/>
<gene>
    <name evidence="3" type="ORF">H4W34_005929</name>
</gene>
<dbReference type="EMBL" id="JADBDZ010000001">
    <property type="protein sequence ID" value="MBE1536096.1"/>
    <property type="molecule type" value="Genomic_DNA"/>
</dbReference>
<dbReference type="InterPro" id="IPR049492">
    <property type="entry name" value="BD-FAE-like_dom"/>
</dbReference>
<evidence type="ECO:0000256" key="1">
    <source>
        <dbReference type="ARBA" id="ARBA00022801"/>
    </source>
</evidence>
<evidence type="ECO:0000259" key="2">
    <source>
        <dbReference type="Pfam" id="PF20434"/>
    </source>
</evidence>
<dbReference type="Gene3D" id="3.40.50.1820">
    <property type="entry name" value="alpha/beta hydrolase"/>
    <property type="match status" value="1"/>
</dbReference>
<evidence type="ECO:0000313" key="3">
    <source>
        <dbReference type="EMBL" id="MBE1536096.1"/>
    </source>
</evidence>
<reference evidence="3 4" key="1">
    <citation type="submission" date="2020-10" db="EMBL/GenBank/DDBJ databases">
        <title>Sequencing the genomes of 1000 actinobacteria strains.</title>
        <authorList>
            <person name="Klenk H.-P."/>
        </authorList>
    </citation>
    <scope>NUCLEOTIDE SEQUENCE [LARGE SCALE GENOMIC DNA]</scope>
    <source>
        <strain evidence="3 4">DSM 46744</strain>
    </source>
</reference>
<feature type="domain" description="BD-FAE-like" evidence="2">
    <location>
        <begin position="23"/>
        <end position="222"/>
    </location>
</feature>
<dbReference type="RefSeq" id="WP_192762186.1">
    <property type="nucleotide sequence ID" value="NZ_JADBDZ010000001.1"/>
</dbReference>
<keyword evidence="1" id="KW-0378">Hydrolase</keyword>
<dbReference type="InterPro" id="IPR029058">
    <property type="entry name" value="AB_hydrolase_fold"/>
</dbReference>
<protein>
    <submittedName>
        <fullName evidence="3">Acetyl esterase/lipase</fullName>
    </submittedName>
</protein>
<dbReference type="SUPFAM" id="SSF53474">
    <property type="entry name" value="alpha/beta-Hydrolases"/>
    <property type="match status" value="1"/>
</dbReference>